<protein>
    <submittedName>
        <fullName evidence="2">Uncharacterized protein</fullName>
    </submittedName>
</protein>
<accession>A0A3N4LXH0</accession>
<reference evidence="2 3" key="1">
    <citation type="journal article" date="2018" name="Nat. Ecol. Evol.">
        <title>Pezizomycetes genomes reveal the molecular basis of ectomycorrhizal truffle lifestyle.</title>
        <authorList>
            <person name="Murat C."/>
            <person name="Payen T."/>
            <person name="Noel B."/>
            <person name="Kuo A."/>
            <person name="Morin E."/>
            <person name="Chen J."/>
            <person name="Kohler A."/>
            <person name="Krizsan K."/>
            <person name="Balestrini R."/>
            <person name="Da Silva C."/>
            <person name="Montanini B."/>
            <person name="Hainaut M."/>
            <person name="Levati E."/>
            <person name="Barry K.W."/>
            <person name="Belfiori B."/>
            <person name="Cichocki N."/>
            <person name="Clum A."/>
            <person name="Dockter R.B."/>
            <person name="Fauchery L."/>
            <person name="Guy J."/>
            <person name="Iotti M."/>
            <person name="Le Tacon F."/>
            <person name="Lindquist E.A."/>
            <person name="Lipzen A."/>
            <person name="Malagnac F."/>
            <person name="Mello A."/>
            <person name="Molinier V."/>
            <person name="Miyauchi S."/>
            <person name="Poulain J."/>
            <person name="Riccioni C."/>
            <person name="Rubini A."/>
            <person name="Sitrit Y."/>
            <person name="Splivallo R."/>
            <person name="Traeger S."/>
            <person name="Wang M."/>
            <person name="Zifcakova L."/>
            <person name="Wipf D."/>
            <person name="Zambonelli A."/>
            <person name="Paolocci F."/>
            <person name="Nowrousian M."/>
            <person name="Ottonello S."/>
            <person name="Baldrian P."/>
            <person name="Spatafora J.W."/>
            <person name="Henrissat B."/>
            <person name="Nagy L.G."/>
            <person name="Aury J.M."/>
            <person name="Wincker P."/>
            <person name="Grigoriev I.V."/>
            <person name="Bonfante P."/>
            <person name="Martin F.M."/>
        </authorList>
    </citation>
    <scope>NUCLEOTIDE SEQUENCE [LARGE SCALE GENOMIC DNA]</scope>
    <source>
        <strain evidence="2 3">ATCC MYA-4762</strain>
    </source>
</reference>
<keyword evidence="1" id="KW-0812">Transmembrane</keyword>
<proteinExistence type="predicted"/>
<keyword evidence="3" id="KW-1185">Reference proteome</keyword>
<dbReference type="Proteomes" id="UP000267821">
    <property type="component" value="Unassembled WGS sequence"/>
</dbReference>
<evidence type="ECO:0000256" key="1">
    <source>
        <dbReference type="SAM" id="Phobius"/>
    </source>
</evidence>
<dbReference type="EMBL" id="ML121536">
    <property type="protein sequence ID" value="RPB25862.1"/>
    <property type="molecule type" value="Genomic_DNA"/>
</dbReference>
<dbReference type="AlphaFoldDB" id="A0A3N4LXH0"/>
<evidence type="ECO:0000313" key="2">
    <source>
        <dbReference type="EMBL" id="RPB25862.1"/>
    </source>
</evidence>
<keyword evidence="1" id="KW-1133">Transmembrane helix</keyword>
<feature type="transmembrane region" description="Helical" evidence="1">
    <location>
        <begin position="122"/>
        <end position="143"/>
    </location>
</feature>
<dbReference type="InParanoid" id="A0A3N4LXH0"/>
<organism evidence="2 3">
    <name type="scientific">Terfezia boudieri ATCC MYA-4762</name>
    <dbReference type="NCBI Taxonomy" id="1051890"/>
    <lineage>
        <taxon>Eukaryota</taxon>
        <taxon>Fungi</taxon>
        <taxon>Dikarya</taxon>
        <taxon>Ascomycota</taxon>
        <taxon>Pezizomycotina</taxon>
        <taxon>Pezizomycetes</taxon>
        <taxon>Pezizales</taxon>
        <taxon>Pezizaceae</taxon>
        <taxon>Terfezia</taxon>
    </lineage>
</organism>
<sequence length="144" mass="16774">MNDYHCALESRLTAHPTAAQSRPYGIPAYRQPYLLISGSVVEKRATIPKSPPQPYTLRYSRNQLEKQTSHGLLPFRDIQCQMWLDDRKRSLILSLAPDLFSPDLFSFTFARFLRFLLLNPRALYPSISLFCAFNLFFVPLAWFR</sequence>
<keyword evidence="1" id="KW-0472">Membrane</keyword>
<gene>
    <name evidence="2" type="ORF">L211DRAFT_835939</name>
</gene>
<evidence type="ECO:0000313" key="3">
    <source>
        <dbReference type="Proteomes" id="UP000267821"/>
    </source>
</evidence>
<name>A0A3N4LXH0_9PEZI</name>